<evidence type="ECO:0000256" key="1">
    <source>
        <dbReference type="ARBA" id="ARBA00022741"/>
    </source>
</evidence>
<accession>A0A6N2YFQ3</accession>
<dbReference type="AlphaFoldDB" id="A0A6N2YFQ3"/>
<dbReference type="InterPro" id="IPR050079">
    <property type="entry name" value="DEAD_box_RNA_helicase"/>
</dbReference>
<evidence type="ECO:0000259" key="8">
    <source>
        <dbReference type="PROSITE" id="PS51194"/>
    </source>
</evidence>
<dbReference type="SMART" id="SM00490">
    <property type="entry name" value="HELICc"/>
    <property type="match status" value="1"/>
</dbReference>
<comment type="function">
    <text evidence="5">DEAD-box RNA helicase involved in the assembly of the 50S ribosomal subunit. Has an RNA-dependent ATPase activity, which is specific for 23S rRNA, and a 3' to 5' RNA helicase activity that uses the energy of ATP hydrolysis to destabilize and unwind short rRNA duplexes.</text>
</comment>
<comment type="domain">
    <text evidence="5">Contains an N-terminal domain that binds non-specifically to RNA and a C-terminal domain that binds specifically and tightly to hairpin 92 of 23S rRNA.</text>
</comment>
<dbReference type="Pfam" id="PF00270">
    <property type="entry name" value="DEAD"/>
    <property type="match status" value="1"/>
</dbReference>
<evidence type="ECO:0000256" key="5">
    <source>
        <dbReference type="HAMAP-Rule" id="MF_00965"/>
    </source>
</evidence>
<dbReference type="Gene3D" id="3.40.50.300">
    <property type="entry name" value="P-loop containing nucleotide triphosphate hydrolases"/>
    <property type="match status" value="2"/>
</dbReference>
<dbReference type="SUPFAM" id="SSF52540">
    <property type="entry name" value="P-loop containing nucleoside triphosphate hydrolases"/>
    <property type="match status" value="1"/>
</dbReference>
<proteinExistence type="inferred from homology"/>
<feature type="domain" description="DEAD-box RNA helicase Q" evidence="9">
    <location>
        <begin position="3"/>
        <end position="31"/>
    </location>
</feature>
<dbReference type="EC" id="3.6.4.13" evidence="5"/>
<feature type="region of interest" description="Involved in 23S rRNA binding" evidence="5">
    <location>
        <begin position="405"/>
        <end position="480"/>
    </location>
</feature>
<dbReference type="GO" id="GO:0034458">
    <property type="term" value="F:3'-5' RNA helicase activity"/>
    <property type="evidence" value="ECO:0007669"/>
    <property type="project" value="UniProtKB-UniRule"/>
</dbReference>
<name>A0A6N2YFQ3_9CLOT</name>
<dbReference type="RefSeq" id="WP_156558712.1">
    <property type="nucleotide sequence ID" value="NZ_CACRTV010000013.1"/>
</dbReference>
<evidence type="ECO:0000256" key="2">
    <source>
        <dbReference type="ARBA" id="ARBA00022801"/>
    </source>
</evidence>
<keyword evidence="4 5" id="KW-0067">ATP-binding</keyword>
<reference evidence="10" key="1">
    <citation type="submission" date="2019-11" db="EMBL/GenBank/DDBJ databases">
        <authorList>
            <person name="Feng L."/>
        </authorList>
    </citation>
    <scope>NUCLEOTIDE SEQUENCE</scope>
    <source>
        <strain evidence="10">CParaputrificumLFYP93</strain>
    </source>
</reference>
<dbReference type="InterPro" id="IPR044742">
    <property type="entry name" value="DEAD/DEAH_RhlB"/>
</dbReference>
<dbReference type="PROSITE" id="PS51192">
    <property type="entry name" value="HELICASE_ATP_BIND_1"/>
    <property type="match status" value="1"/>
</dbReference>
<evidence type="ECO:0000256" key="6">
    <source>
        <dbReference type="PROSITE-ProRule" id="PRU00552"/>
    </source>
</evidence>
<dbReference type="Pfam" id="PF00271">
    <property type="entry name" value="Helicase_C"/>
    <property type="match status" value="1"/>
</dbReference>
<dbReference type="PANTHER" id="PTHR47959">
    <property type="entry name" value="ATP-DEPENDENT RNA HELICASE RHLE-RELATED"/>
    <property type="match status" value="1"/>
</dbReference>
<gene>
    <name evidence="5 10" type="primary">dbpA</name>
    <name evidence="10" type="ORF">CPLFYP93_00254</name>
</gene>
<dbReference type="CDD" id="cd00268">
    <property type="entry name" value="DEADc"/>
    <property type="match status" value="1"/>
</dbReference>
<dbReference type="InterPro" id="IPR011545">
    <property type="entry name" value="DEAD/DEAH_box_helicase_dom"/>
</dbReference>
<dbReference type="GO" id="GO:0003723">
    <property type="term" value="F:RNA binding"/>
    <property type="evidence" value="ECO:0007669"/>
    <property type="project" value="UniProtKB-UniRule"/>
</dbReference>
<comment type="catalytic activity">
    <reaction evidence="5">
        <text>ATP + H2O = ADP + phosphate + H(+)</text>
        <dbReference type="Rhea" id="RHEA:13065"/>
        <dbReference type="ChEBI" id="CHEBI:15377"/>
        <dbReference type="ChEBI" id="CHEBI:15378"/>
        <dbReference type="ChEBI" id="CHEBI:30616"/>
        <dbReference type="ChEBI" id="CHEBI:43474"/>
        <dbReference type="ChEBI" id="CHEBI:456216"/>
        <dbReference type="EC" id="3.6.4.13"/>
    </reaction>
</comment>
<comment type="subcellular location">
    <subcellularLocation>
        <location evidence="5">Cytoplasm</location>
    </subcellularLocation>
</comment>
<keyword evidence="5" id="KW-0963">Cytoplasm</keyword>
<dbReference type="GO" id="GO:0005524">
    <property type="term" value="F:ATP binding"/>
    <property type="evidence" value="ECO:0007669"/>
    <property type="project" value="UniProtKB-UniRule"/>
</dbReference>
<dbReference type="PANTHER" id="PTHR47959:SF1">
    <property type="entry name" value="ATP-DEPENDENT RNA HELICASE DBPA"/>
    <property type="match status" value="1"/>
</dbReference>
<dbReference type="InterPro" id="IPR000629">
    <property type="entry name" value="RNA-helicase_DEAD-box_CS"/>
</dbReference>
<evidence type="ECO:0000259" key="9">
    <source>
        <dbReference type="PROSITE" id="PS51195"/>
    </source>
</evidence>
<dbReference type="InterPro" id="IPR028619">
    <property type="entry name" value="DEAD_helicase_DbpA"/>
</dbReference>
<keyword evidence="3 5" id="KW-0347">Helicase</keyword>
<evidence type="ECO:0000259" key="7">
    <source>
        <dbReference type="PROSITE" id="PS51192"/>
    </source>
</evidence>
<feature type="short sequence motif" description="Q motif" evidence="6">
    <location>
        <begin position="3"/>
        <end position="31"/>
    </location>
</feature>
<dbReference type="Gene3D" id="3.30.70.330">
    <property type="match status" value="1"/>
</dbReference>
<dbReference type="PROSITE" id="PS51195">
    <property type="entry name" value="Q_MOTIF"/>
    <property type="match status" value="1"/>
</dbReference>
<feature type="domain" description="Helicase ATP-binding" evidence="7">
    <location>
        <begin position="34"/>
        <end position="204"/>
    </location>
</feature>
<dbReference type="InterPro" id="IPR014001">
    <property type="entry name" value="Helicase_ATP-bd"/>
</dbReference>
<keyword evidence="5" id="KW-0694">RNA-binding</keyword>
<evidence type="ECO:0000313" key="10">
    <source>
        <dbReference type="EMBL" id="VYT65083.1"/>
    </source>
</evidence>
<evidence type="ECO:0000256" key="3">
    <source>
        <dbReference type="ARBA" id="ARBA00022806"/>
    </source>
</evidence>
<dbReference type="InterPro" id="IPR005580">
    <property type="entry name" value="DbpA/CsdA_RNA-bd_dom"/>
</dbReference>
<dbReference type="SMART" id="SM00487">
    <property type="entry name" value="DEXDc"/>
    <property type="match status" value="1"/>
</dbReference>
<keyword evidence="1 5" id="KW-0547">Nucleotide-binding</keyword>
<feature type="domain" description="Helicase C-terminal" evidence="8">
    <location>
        <begin position="215"/>
        <end position="380"/>
    </location>
</feature>
<dbReference type="InterPro" id="IPR001650">
    <property type="entry name" value="Helicase_C-like"/>
</dbReference>
<dbReference type="InterPro" id="IPR027417">
    <property type="entry name" value="P-loop_NTPase"/>
</dbReference>
<keyword evidence="2 5" id="KW-0378">Hydrolase</keyword>
<dbReference type="EMBL" id="CACRTV010000013">
    <property type="protein sequence ID" value="VYT65083.1"/>
    <property type="molecule type" value="Genomic_DNA"/>
</dbReference>
<dbReference type="CDD" id="cd12500">
    <property type="entry name" value="RRM_BsYxiN_like"/>
    <property type="match status" value="1"/>
</dbReference>
<dbReference type="InterPro" id="IPR012677">
    <property type="entry name" value="Nucleotide-bd_a/b_plait_sf"/>
</dbReference>
<dbReference type="CDD" id="cd18787">
    <property type="entry name" value="SF2_C_DEAD"/>
    <property type="match status" value="1"/>
</dbReference>
<dbReference type="GO" id="GO:0016787">
    <property type="term" value="F:hydrolase activity"/>
    <property type="evidence" value="ECO:0007669"/>
    <property type="project" value="UniProtKB-KW"/>
</dbReference>
<sequence length="480" mass="54348">MINKFEKFKLSKEIMKSLDVLEYKEPTGVQEKVIPEVLFNKDLIVKSQTGTGKTGAFVIPLCEKVKWEENDPQVLILSPTRELAIQIGEDVKNIGRYKRIKGVSVYGKSPFKDQAQELKGKTHIVIGTPGRVLDHIDRGTFNTSNIKYLVIDEADEMLNMGFIRQVEGVIRRIPKKRVTMLFSATIPEEIQELCSKHLNRPVNIEVESNGLVVDRIENILFRVKGEEKLKYLRMLLAKEKPETAVIFCRTKENVDVEYDYLNSLGYSVDKIHGGMLQKDRISTMERFKKGDFRILVATDIASRGIDVEGITHVINIDVPLEKESYVHRIGRTARAGKSGKAITFVTPYEDRFLNDIEEYIGFKISQKNLREIALDERLLESEESVLKKKAKKKGSKGKNINKEITKLYFNGGKKKKIRAVDFVGTISNIDGVSAEDIGIIEIGDMGSYVEILNGKGKIVLDKLKDSTIKGKKLKVEIAKK</sequence>
<protein>
    <recommendedName>
        <fullName evidence="5">ATP-dependent RNA helicase DbpA</fullName>
        <ecNumber evidence="5">3.6.4.13</ecNumber>
    </recommendedName>
</protein>
<dbReference type="InterPro" id="IPR014014">
    <property type="entry name" value="RNA_helicase_DEAD_Q_motif"/>
</dbReference>
<evidence type="ECO:0000256" key="4">
    <source>
        <dbReference type="ARBA" id="ARBA00022840"/>
    </source>
</evidence>
<dbReference type="PROSITE" id="PS00039">
    <property type="entry name" value="DEAD_ATP_HELICASE"/>
    <property type="match status" value="1"/>
</dbReference>
<comment type="similarity">
    <text evidence="5">Belongs to the DEAD box helicase family. DbpA subfamily.</text>
</comment>
<dbReference type="Pfam" id="PF03880">
    <property type="entry name" value="DbpA"/>
    <property type="match status" value="1"/>
</dbReference>
<dbReference type="PROSITE" id="PS51194">
    <property type="entry name" value="HELICASE_CTER"/>
    <property type="match status" value="1"/>
</dbReference>
<dbReference type="GO" id="GO:0005829">
    <property type="term" value="C:cytosol"/>
    <property type="evidence" value="ECO:0007669"/>
    <property type="project" value="TreeGrafter"/>
</dbReference>
<dbReference type="GO" id="GO:0000027">
    <property type="term" value="P:ribosomal large subunit assembly"/>
    <property type="evidence" value="ECO:0007669"/>
    <property type="project" value="UniProtKB-UniRule"/>
</dbReference>
<keyword evidence="5" id="KW-0690">Ribosome biogenesis</keyword>
<organism evidence="10">
    <name type="scientific">Clostridium paraputrificum</name>
    <dbReference type="NCBI Taxonomy" id="29363"/>
    <lineage>
        <taxon>Bacteria</taxon>
        <taxon>Bacillati</taxon>
        <taxon>Bacillota</taxon>
        <taxon>Clostridia</taxon>
        <taxon>Eubacteriales</taxon>
        <taxon>Clostridiaceae</taxon>
        <taxon>Clostridium</taxon>
    </lineage>
</organism>
<dbReference type="HAMAP" id="MF_00965">
    <property type="entry name" value="DEAD_helicase_DbpA"/>
    <property type="match status" value="1"/>
</dbReference>